<keyword evidence="1" id="KW-0677">Repeat</keyword>
<dbReference type="GeneID" id="105037194"/>
<dbReference type="InterPro" id="IPR002885">
    <property type="entry name" value="PPR_rpt"/>
</dbReference>
<dbReference type="KEGG" id="egu:105037194"/>
<feature type="repeat" description="PPR" evidence="2">
    <location>
        <begin position="312"/>
        <end position="346"/>
    </location>
</feature>
<organism evidence="4 5">
    <name type="scientific">Elaeis guineensis var. tenera</name>
    <name type="common">Oil palm</name>
    <dbReference type="NCBI Taxonomy" id="51953"/>
    <lineage>
        <taxon>Eukaryota</taxon>
        <taxon>Viridiplantae</taxon>
        <taxon>Streptophyta</taxon>
        <taxon>Embryophyta</taxon>
        <taxon>Tracheophyta</taxon>
        <taxon>Spermatophyta</taxon>
        <taxon>Magnoliopsida</taxon>
        <taxon>Liliopsida</taxon>
        <taxon>Arecaceae</taxon>
        <taxon>Arecoideae</taxon>
        <taxon>Cocoseae</taxon>
        <taxon>Elaeidinae</taxon>
        <taxon>Elaeis</taxon>
    </lineage>
</organism>
<dbReference type="InterPro" id="IPR011990">
    <property type="entry name" value="TPR-like_helical_dom_sf"/>
</dbReference>
<dbReference type="GO" id="GO:0009451">
    <property type="term" value="P:RNA modification"/>
    <property type="evidence" value="ECO:0007669"/>
    <property type="project" value="InterPro"/>
</dbReference>
<dbReference type="GO" id="GO:0008270">
    <property type="term" value="F:zinc ion binding"/>
    <property type="evidence" value="ECO:0007669"/>
    <property type="project" value="InterPro"/>
</dbReference>
<dbReference type="GO" id="GO:0003723">
    <property type="term" value="F:RNA binding"/>
    <property type="evidence" value="ECO:0007669"/>
    <property type="project" value="InterPro"/>
</dbReference>
<evidence type="ECO:0000256" key="2">
    <source>
        <dbReference type="PROSITE-ProRule" id="PRU00708"/>
    </source>
</evidence>
<dbReference type="AlphaFoldDB" id="A0A6I9QL53"/>
<dbReference type="PANTHER" id="PTHR47926:SF517">
    <property type="entry name" value="TETRATRICOPEPTIDE REPEAT-LIKE SUPERFAMILY PROTEIN"/>
    <property type="match status" value="1"/>
</dbReference>
<name>A0A6I9QL53_ELAGV</name>
<dbReference type="RefSeq" id="XP_010911189.1">
    <property type="nucleotide sequence ID" value="XM_010912887.3"/>
</dbReference>
<dbReference type="NCBIfam" id="TIGR00756">
    <property type="entry name" value="PPR"/>
    <property type="match status" value="7"/>
</dbReference>
<gene>
    <name evidence="5" type="primary">LOC105037194</name>
</gene>
<evidence type="ECO:0000256" key="1">
    <source>
        <dbReference type="ARBA" id="ARBA00022737"/>
    </source>
</evidence>
<reference evidence="5" key="1">
    <citation type="submission" date="2025-08" db="UniProtKB">
        <authorList>
            <consortium name="RefSeq"/>
        </authorList>
    </citation>
    <scope>IDENTIFICATION</scope>
</reference>
<dbReference type="InterPro" id="IPR032867">
    <property type="entry name" value="DYW_dom"/>
</dbReference>
<evidence type="ECO:0000259" key="3">
    <source>
        <dbReference type="Pfam" id="PF14432"/>
    </source>
</evidence>
<dbReference type="InParanoid" id="A0A6I9QL53"/>
<feature type="repeat" description="PPR" evidence="2">
    <location>
        <begin position="413"/>
        <end position="447"/>
    </location>
</feature>
<dbReference type="PROSITE" id="PS51375">
    <property type="entry name" value="PPR"/>
    <property type="match status" value="4"/>
</dbReference>
<dbReference type="FunFam" id="1.25.40.10:FF:001093">
    <property type="entry name" value="Pentatricopeptide repeat-containing protein At2g34400"/>
    <property type="match status" value="1"/>
</dbReference>
<dbReference type="OrthoDB" id="185373at2759"/>
<feature type="repeat" description="PPR" evidence="2">
    <location>
        <begin position="211"/>
        <end position="245"/>
    </location>
</feature>
<dbReference type="InterPro" id="IPR046848">
    <property type="entry name" value="E_motif"/>
</dbReference>
<dbReference type="Proteomes" id="UP000504607">
    <property type="component" value="Chromosome 2"/>
</dbReference>
<protein>
    <submittedName>
        <fullName evidence="5">Pentatricopeptide repeat-containing protein At5g52630</fullName>
    </submittedName>
</protein>
<evidence type="ECO:0000313" key="5">
    <source>
        <dbReference type="RefSeq" id="XP_010911189.1"/>
    </source>
</evidence>
<dbReference type="FunFam" id="1.25.40.10:FF:000285">
    <property type="entry name" value="Pentatricopeptide repeat-containing protein, chloroplastic"/>
    <property type="match status" value="1"/>
</dbReference>
<dbReference type="Gene3D" id="1.25.40.10">
    <property type="entry name" value="Tetratricopeptide repeat domain"/>
    <property type="match status" value="4"/>
</dbReference>
<dbReference type="Pfam" id="PF20431">
    <property type="entry name" value="E_motif"/>
    <property type="match status" value="1"/>
</dbReference>
<accession>A0A6I9QL53</accession>
<dbReference type="Pfam" id="PF13041">
    <property type="entry name" value="PPR_2"/>
    <property type="match status" value="3"/>
</dbReference>
<sequence length="721" mass="78108">MPRRDAFSWATFISAGRGRGRDPSIALVLFRHMLAAGLPPDPYSLGAALHACSSAVLLRPAQQSHALALKSSLATHPLVAAAIIGAYAECGHAASAALVFDSARPSARSSRVMWTTLITGLTRTGDTLGAMDRFRQMRMESVGPTSFTLATILAACASERALRFGTQVHGCAVRTGFASSPFVTSSLVTLYAKCSDLASARTVLESAESDDAVSWNALIVSCSRSGLYADALSLFAEMGHRGLEMDEFTYPSALNSVASAGDACNGSSLHGLILKAGFEAHLHVANAVVDMYAKCGSLNCARKVFDRMPERDVVTWTALLTGLARRESHESALQLYSEMRELGINSDEFITAGVLSSCAGLTLLELGRQVHAGSLRGGFDSFVSVGNSLVTMYAKSGCVDDAWTVFDSMARRDAITWTALIIGFAQNGRGRDSLRLYDDMTRTGLKPDYVTFIGLLFACSHAGLLVAGRAHFESMERIYRIVPGPEHYACMIDLLGRSGQIQEAAELLDRMGTEPDATVWKALLAACRVHRNIALAERAVVMLFELDPTDAVPYVLLSNMYSAAGRWGDVSRIRSLMKSRGVMKEPGCSWIEMGGVVHVFHVEDRGHARTAEIYSKVEEMLRRIKEEEGYVADTGFALHDVGEEGKEMGLAYHSEKLAVAFGLISMPRGAVIRVYKNLRVCGDCHTAIKMVSKVYGRSIVLRDSNCFHHVTEGICSCGDYW</sequence>
<evidence type="ECO:0000313" key="4">
    <source>
        <dbReference type="Proteomes" id="UP000504607"/>
    </source>
</evidence>
<dbReference type="PANTHER" id="PTHR47926">
    <property type="entry name" value="PENTATRICOPEPTIDE REPEAT-CONTAINING PROTEIN"/>
    <property type="match status" value="1"/>
</dbReference>
<dbReference type="InterPro" id="IPR046960">
    <property type="entry name" value="PPR_At4g14850-like_plant"/>
</dbReference>
<dbReference type="FunFam" id="1.25.40.10:FF:000073">
    <property type="entry name" value="Pentatricopeptide repeat-containing protein chloroplastic"/>
    <property type="match status" value="1"/>
</dbReference>
<dbReference type="Pfam" id="PF01535">
    <property type="entry name" value="PPR"/>
    <property type="match status" value="3"/>
</dbReference>
<feature type="domain" description="DYW" evidence="3">
    <location>
        <begin position="629"/>
        <end position="721"/>
    </location>
</feature>
<keyword evidence="4" id="KW-1185">Reference proteome</keyword>
<feature type="repeat" description="PPR" evidence="2">
    <location>
        <begin position="110"/>
        <end position="144"/>
    </location>
</feature>
<dbReference type="Pfam" id="PF14432">
    <property type="entry name" value="DYW_deaminase"/>
    <property type="match status" value="1"/>
</dbReference>
<proteinExistence type="predicted"/>